<keyword evidence="1" id="KW-0812">Transmembrane</keyword>
<keyword evidence="1" id="KW-1133">Transmembrane helix</keyword>
<name>A0A2U2PFL8_9SPHI</name>
<feature type="transmembrane region" description="Helical" evidence="1">
    <location>
        <begin position="31"/>
        <end position="50"/>
    </location>
</feature>
<feature type="transmembrane region" description="Helical" evidence="1">
    <location>
        <begin position="62"/>
        <end position="83"/>
    </location>
</feature>
<sequence>MKARLTPLNFVSAALMVLLVYPLVFSKESGVSFTMMILLILVCSVSDILFRTFLRDLKRIWIVEMLFVIFAVAVLLILGKASVLN</sequence>
<dbReference type="Proteomes" id="UP000245647">
    <property type="component" value="Unassembled WGS sequence"/>
</dbReference>
<feature type="transmembrane region" description="Helical" evidence="1">
    <location>
        <begin position="7"/>
        <end position="25"/>
    </location>
</feature>
<evidence type="ECO:0000313" key="2">
    <source>
        <dbReference type="EMBL" id="PWG80160.1"/>
    </source>
</evidence>
<evidence type="ECO:0000256" key="1">
    <source>
        <dbReference type="SAM" id="Phobius"/>
    </source>
</evidence>
<protein>
    <submittedName>
        <fullName evidence="2">Uncharacterized protein</fullName>
    </submittedName>
</protein>
<dbReference type="AlphaFoldDB" id="A0A2U2PFL8"/>
<comment type="caution">
    <text evidence="2">The sequence shown here is derived from an EMBL/GenBank/DDBJ whole genome shotgun (WGS) entry which is preliminary data.</text>
</comment>
<proteinExistence type="predicted"/>
<accession>A0A2U2PFL8</accession>
<keyword evidence="3" id="KW-1185">Reference proteome</keyword>
<dbReference type="EMBL" id="QEAS01000010">
    <property type="protein sequence ID" value="PWG80160.1"/>
    <property type="molecule type" value="Genomic_DNA"/>
</dbReference>
<gene>
    <name evidence="2" type="ORF">DDR33_13260</name>
</gene>
<reference evidence="2 3" key="1">
    <citation type="submission" date="2018-04" db="EMBL/GenBank/DDBJ databases">
        <title>Pedobacter chongqingensis sp. nov., isolated from a rottenly hemp rope.</title>
        <authorList>
            <person name="Cai Y."/>
        </authorList>
    </citation>
    <scope>NUCLEOTIDE SEQUENCE [LARGE SCALE GENOMIC DNA]</scope>
    <source>
        <strain evidence="2 3">FJ4-8</strain>
    </source>
</reference>
<organism evidence="2 3">
    <name type="scientific">Pararcticibacter amylolyticus</name>
    <dbReference type="NCBI Taxonomy" id="2173175"/>
    <lineage>
        <taxon>Bacteria</taxon>
        <taxon>Pseudomonadati</taxon>
        <taxon>Bacteroidota</taxon>
        <taxon>Sphingobacteriia</taxon>
        <taxon>Sphingobacteriales</taxon>
        <taxon>Sphingobacteriaceae</taxon>
        <taxon>Pararcticibacter</taxon>
    </lineage>
</organism>
<keyword evidence="1" id="KW-0472">Membrane</keyword>
<evidence type="ECO:0000313" key="3">
    <source>
        <dbReference type="Proteomes" id="UP000245647"/>
    </source>
</evidence>